<feature type="compositionally biased region" description="Basic and acidic residues" evidence="3">
    <location>
        <begin position="34"/>
        <end position="54"/>
    </location>
</feature>
<evidence type="ECO:0000259" key="5">
    <source>
        <dbReference type="PROSITE" id="PS51391"/>
    </source>
</evidence>
<feature type="region of interest" description="Disordered" evidence="3">
    <location>
        <begin position="565"/>
        <end position="633"/>
    </location>
</feature>
<protein>
    <recommendedName>
        <fullName evidence="8">RNA-binding domain-containing protein</fullName>
    </recommendedName>
</protein>
<proteinExistence type="predicted"/>
<dbReference type="SMART" id="SM00360">
    <property type="entry name" value="RRM"/>
    <property type="match status" value="1"/>
</dbReference>
<feature type="compositionally biased region" description="Basic and acidic residues" evidence="3">
    <location>
        <begin position="348"/>
        <end position="357"/>
    </location>
</feature>
<keyword evidence="1 2" id="KW-0694">RNA-binding</keyword>
<dbReference type="InterPro" id="IPR035979">
    <property type="entry name" value="RBD_domain_sf"/>
</dbReference>
<dbReference type="PANTHER" id="PTHR23140:SF0">
    <property type="entry name" value="U2 SNRNP-ASSOCIATED SURP MOTIF-CONTAINING PROTEIN"/>
    <property type="match status" value="1"/>
</dbReference>
<feature type="region of interest" description="Disordered" evidence="3">
    <location>
        <begin position="84"/>
        <end position="104"/>
    </location>
</feature>
<sequence length="633" mass="72129">MDPIKQELLKSGKIDPSVPQERLNQFQSGSNFKSAKDRQKELDEQRRREEEEYTKEAYKEYLDAFDDVRQSAFLRGLLAQHNSSSYSQKSQPVELNSQGKVKGKTQMDSFLQELKREQAGRGPNKPDMGSQSEIDPHSTNIYVANLPINIDEQMFGEYFSRYGPIASVKIMWPRQEDQSRFKQPGYAGFVSYMSRKDAELAVKELDGSDWQGHALKLDWGKRVRLPSRAIFEGPVKRPAMPASYYDERDSKRTRTEETINEGHSTVTFDTETLNFLMSVVYNAKSHKYGPIAGFNELKMTGVQYTFLNDEHDPKTTFVHNRLQDLIPFDDDQPTNDSDAELTDEEQSEHEKLQKQKQNDLGPIARKQFEIMLRQISPKRYSIAKLMVFAIDHSESYREIVDILIKSLLNVSTPVPRKIARLHLVSDILANSAVGVSGAWRYRDEIQKHLDKVFEHLGLVRSVFPSKLSQNFFKERVEVVLRVWSELFIFPENILDSYMLKLEDNGKKAVSELKSNSTLLSQQDNESISSNPITPVSDETLKPTGFRPIGKEPEEGIDGALLEDLDGAPMQDDIDGEPMQDDIDGEPMQDDIDGEPMQDDIDGEPMQDDIDGEPMQDDIGAQPLEDEDIDGEAI</sequence>
<feature type="region of interest" description="Disordered" evidence="3">
    <location>
        <begin position="1"/>
        <end position="54"/>
    </location>
</feature>
<dbReference type="InterPro" id="IPR006569">
    <property type="entry name" value="CID_dom"/>
</dbReference>
<dbReference type="InterPro" id="IPR008942">
    <property type="entry name" value="ENTH_VHS"/>
</dbReference>
<dbReference type="Proteomes" id="UP000309601">
    <property type="component" value="Unassembled WGS sequence"/>
</dbReference>
<dbReference type="PROSITE" id="PS50102">
    <property type="entry name" value="RRM"/>
    <property type="match status" value="1"/>
</dbReference>
<feature type="domain" description="CID" evidence="5">
    <location>
        <begin position="360"/>
        <end position="505"/>
    </location>
</feature>
<dbReference type="Gene3D" id="3.30.70.330">
    <property type="match status" value="1"/>
</dbReference>
<feature type="compositionally biased region" description="Polar residues" evidence="3">
    <location>
        <begin position="516"/>
        <end position="533"/>
    </location>
</feature>
<dbReference type="SMART" id="SM00582">
    <property type="entry name" value="RPR"/>
    <property type="match status" value="1"/>
</dbReference>
<feature type="region of interest" description="Disordered" evidence="3">
    <location>
        <begin position="326"/>
        <end position="358"/>
    </location>
</feature>
<evidence type="ECO:0008006" key="8">
    <source>
        <dbReference type="Google" id="ProtNLM"/>
    </source>
</evidence>
<feature type="region of interest" description="Disordered" evidence="3">
    <location>
        <begin position="516"/>
        <end position="553"/>
    </location>
</feature>
<dbReference type="Pfam" id="PF04818">
    <property type="entry name" value="CID"/>
    <property type="match status" value="1"/>
</dbReference>
<dbReference type="SUPFAM" id="SSF54928">
    <property type="entry name" value="RNA-binding domain, RBD"/>
    <property type="match status" value="1"/>
</dbReference>
<accession>A0AB38MUD6</accession>
<dbReference type="InterPro" id="IPR051485">
    <property type="entry name" value="SR-CTD_assoc_factor"/>
</dbReference>
<reference evidence="6 7" key="1">
    <citation type="submission" date="2019-03" db="EMBL/GenBank/DDBJ databases">
        <title>Sequencing 25 genomes of Wallemia mellicola.</title>
        <authorList>
            <person name="Gostincar C."/>
        </authorList>
    </citation>
    <scope>NUCLEOTIDE SEQUENCE [LARGE SCALE GENOMIC DNA]</scope>
    <source>
        <strain evidence="6 7">EXF-1274</strain>
    </source>
</reference>
<dbReference type="InterPro" id="IPR012677">
    <property type="entry name" value="Nucleotide-bd_a/b_plait_sf"/>
</dbReference>
<feature type="compositionally biased region" description="Acidic residues" evidence="3">
    <location>
        <begin position="623"/>
        <end position="633"/>
    </location>
</feature>
<dbReference type="AlphaFoldDB" id="A0AB38MUD6"/>
<evidence type="ECO:0000256" key="2">
    <source>
        <dbReference type="PROSITE-ProRule" id="PRU00176"/>
    </source>
</evidence>
<dbReference type="GO" id="GO:0005634">
    <property type="term" value="C:nucleus"/>
    <property type="evidence" value="ECO:0007669"/>
    <property type="project" value="TreeGrafter"/>
</dbReference>
<evidence type="ECO:0000313" key="6">
    <source>
        <dbReference type="EMBL" id="TIC65394.1"/>
    </source>
</evidence>
<name>A0AB38MUD6_9BASI</name>
<gene>
    <name evidence="6" type="ORF">E3Q02_02176</name>
</gene>
<dbReference type="PROSITE" id="PS51391">
    <property type="entry name" value="CID"/>
    <property type="match status" value="1"/>
</dbReference>
<dbReference type="Pfam" id="PF00076">
    <property type="entry name" value="RRM_1"/>
    <property type="match status" value="1"/>
</dbReference>
<evidence type="ECO:0000313" key="7">
    <source>
        <dbReference type="Proteomes" id="UP000309601"/>
    </source>
</evidence>
<dbReference type="SUPFAM" id="SSF48464">
    <property type="entry name" value="ENTH/VHS domain"/>
    <property type="match status" value="1"/>
</dbReference>
<evidence type="ECO:0000256" key="1">
    <source>
        <dbReference type="ARBA" id="ARBA00022884"/>
    </source>
</evidence>
<feature type="compositionally biased region" description="Acidic residues" evidence="3">
    <location>
        <begin position="565"/>
        <end position="615"/>
    </location>
</feature>
<feature type="compositionally biased region" description="Polar residues" evidence="3">
    <location>
        <begin position="22"/>
        <end position="33"/>
    </location>
</feature>
<evidence type="ECO:0000259" key="4">
    <source>
        <dbReference type="PROSITE" id="PS50102"/>
    </source>
</evidence>
<feature type="domain" description="RRM" evidence="4">
    <location>
        <begin position="139"/>
        <end position="222"/>
    </location>
</feature>
<dbReference type="PANTHER" id="PTHR23140">
    <property type="entry name" value="RNA PROCESSING PROTEIN LD23810P"/>
    <property type="match status" value="1"/>
</dbReference>
<feature type="compositionally biased region" description="Polar residues" evidence="3">
    <location>
        <begin position="84"/>
        <end position="99"/>
    </location>
</feature>
<feature type="compositionally biased region" description="Basic and acidic residues" evidence="3">
    <location>
        <begin position="1"/>
        <end position="13"/>
    </location>
</feature>
<dbReference type="GO" id="GO:0003723">
    <property type="term" value="F:RNA binding"/>
    <property type="evidence" value="ECO:0007669"/>
    <property type="project" value="UniProtKB-UniRule"/>
</dbReference>
<dbReference type="EMBL" id="SPRW01000021">
    <property type="protein sequence ID" value="TIC65394.1"/>
    <property type="molecule type" value="Genomic_DNA"/>
</dbReference>
<dbReference type="Gene3D" id="1.25.40.90">
    <property type="match status" value="1"/>
</dbReference>
<evidence type="ECO:0000256" key="3">
    <source>
        <dbReference type="SAM" id="MobiDB-lite"/>
    </source>
</evidence>
<dbReference type="InterPro" id="IPR000504">
    <property type="entry name" value="RRM_dom"/>
</dbReference>
<organism evidence="6 7">
    <name type="scientific">Wallemia mellicola</name>
    <dbReference type="NCBI Taxonomy" id="1708541"/>
    <lineage>
        <taxon>Eukaryota</taxon>
        <taxon>Fungi</taxon>
        <taxon>Dikarya</taxon>
        <taxon>Basidiomycota</taxon>
        <taxon>Wallemiomycotina</taxon>
        <taxon>Wallemiomycetes</taxon>
        <taxon>Wallemiales</taxon>
        <taxon>Wallemiaceae</taxon>
        <taxon>Wallemia</taxon>
    </lineage>
</organism>
<feature type="compositionally biased region" description="Acidic residues" evidence="3">
    <location>
        <begin position="327"/>
        <end position="347"/>
    </location>
</feature>
<comment type="caution">
    <text evidence="6">The sequence shown here is derived from an EMBL/GenBank/DDBJ whole genome shotgun (WGS) entry which is preliminary data.</text>
</comment>